<dbReference type="PANTHER" id="PTHR11472:SF47">
    <property type="entry name" value="FANCONI ANEMIA GROUP J PROTEIN"/>
    <property type="match status" value="1"/>
</dbReference>
<keyword evidence="12" id="KW-1185">Reference proteome</keyword>
<proteinExistence type="predicted"/>
<name>A0A0S4IQT3_BODSA</name>
<sequence length="1102" mass="121876">MKQQPILSHTSAFALPYTPYEPQQQLMDTIAEALDRVPTSSSSSRMVAAELPTGTGKTVALLSAVLSWQNHVEHQGTVFEQDSYFLERCRCNYCDAERDKRKKSAGKSSTATARGRRGRRGGAGTSDDTDHHTLPVDTVEAEWTASPLLFQQFRNLNAKRLRVEGDQRSSSTLRKHHLVPPCTIFYATRTHSQLHQAVRELRRFDDAWTPALKFNILASRAHLCVNRKVRNLVASKSVTVERNNLGELCDKLVAVHQCEAVESFTQLASRALLVPLHEGQQHGGDGTHVKKTSKNNNKSYAWDIEDLVKEGVAMNACPYYASRELVHYSNINFCTYMYLLDPVIRKECKFEAAIKNHSVIVFDEAHNVGPVCQDVLSIETPVQHLLLIRAELEPLTAGVIADGGGTANNNNNNNDYTMTYNREFKLTKWTLRELFTFLDHDVIAPLVAWTTTTADGIDGNRSANNSAAVVFADLLQTTSLATSAVHRVLLHLPPPTNSRGGEDGPDSPRMLWLQQFKQIYGVVMALGVTFNPFNLSVWALGVLKRLLVVLRFALLNPKSFAVWTEVKAPLDNNAATVHSVATLPLVDVVDPNGGGVSRHSSKQNHPFQSRGPARPSTQNPNPVNTTSTGGTLLHIRCLDGSLALHHLARSCYAVVLASGTLSPMSQLRTDLKLPHATVCLETDHVVDVEKHFRFGVLTRLCNAGGGGGGTVPLLCNFQNLQNDAFLHQLTQECLTIVGSSLPRGSGALIFVPNYRVAKVMYEYALRLLQQAAQRKRDRGVEGHDNNHATTAPLDASSPFEAMSCFIEPREAEKMEQLLDSHRRAVGSLGKRSVIFSVYRGKVSEGLDFADDLGRLVLCVGLPLQPLLSRSVEAQRAYSGEAWYRTDAVKAVNQAMGRCLRHVKDYGAVVLLDERYAAAADGAAALKHQLPKWCREELQVWSSSAEVLHCFRHFFHGLHQSTAVRCPPSRNECVRPRQARSADEDDNSRGGQATRQPPPSLFFGTLSGVSPSAPASKHRTGDSAQEDEHQPVKQRNHSSSQHLSRTHSTTTTAAPSAAQLLRSTALKLLYEEADDVASIRRDDVEERVRLLEAVWWRQEEENI</sequence>
<dbReference type="GO" id="GO:0051536">
    <property type="term" value="F:iron-sulfur cluster binding"/>
    <property type="evidence" value="ECO:0007669"/>
    <property type="project" value="UniProtKB-KW"/>
</dbReference>
<dbReference type="InterPro" id="IPR006555">
    <property type="entry name" value="ATP-dep_Helicase_C"/>
</dbReference>
<dbReference type="InterPro" id="IPR027417">
    <property type="entry name" value="P-loop_NTPase"/>
</dbReference>
<keyword evidence="8" id="KW-0413">Isomerase</keyword>
<organism evidence="11 12">
    <name type="scientific">Bodo saltans</name>
    <name type="common">Flagellated protozoan</name>
    <dbReference type="NCBI Taxonomy" id="75058"/>
    <lineage>
        <taxon>Eukaryota</taxon>
        <taxon>Discoba</taxon>
        <taxon>Euglenozoa</taxon>
        <taxon>Kinetoplastea</taxon>
        <taxon>Metakinetoplastina</taxon>
        <taxon>Eubodonida</taxon>
        <taxon>Bodonidae</taxon>
        <taxon>Bodo</taxon>
    </lineage>
</organism>
<evidence type="ECO:0000259" key="10">
    <source>
        <dbReference type="PROSITE" id="PS51193"/>
    </source>
</evidence>
<feature type="compositionally biased region" description="Polar residues" evidence="9">
    <location>
        <begin position="615"/>
        <end position="626"/>
    </location>
</feature>
<dbReference type="EMBL" id="CYKH01000284">
    <property type="protein sequence ID" value="CUF28197.1"/>
    <property type="molecule type" value="Genomic_DNA"/>
</dbReference>
<dbReference type="Gene3D" id="3.40.50.300">
    <property type="entry name" value="P-loop containing nucleotide triphosphate hydrolases"/>
    <property type="match status" value="3"/>
</dbReference>
<dbReference type="Proteomes" id="UP000051952">
    <property type="component" value="Unassembled WGS sequence"/>
</dbReference>
<dbReference type="GO" id="GO:0005524">
    <property type="term" value="F:ATP binding"/>
    <property type="evidence" value="ECO:0007669"/>
    <property type="project" value="UniProtKB-KW"/>
</dbReference>
<dbReference type="VEuPathDB" id="TriTrypDB:BSAL_61015"/>
<dbReference type="Pfam" id="PF13307">
    <property type="entry name" value="Helicase_C_2"/>
    <property type="match status" value="1"/>
</dbReference>
<dbReference type="GO" id="GO:0046872">
    <property type="term" value="F:metal ion binding"/>
    <property type="evidence" value="ECO:0007669"/>
    <property type="project" value="UniProtKB-KW"/>
</dbReference>
<dbReference type="Pfam" id="PF06733">
    <property type="entry name" value="DEAD_2"/>
    <property type="match status" value="1"/>
</dbReference>
<dbReference type="InterPro" id="IPR014013">
    <property type="entry name" value="Helic_SF1/SF2_ATP-bd_DinG/Rad3"/>
</dbReference>
<feature type="compositionally biased region" description="Low complexity" evidence="9">
    <location>
        <begin position="1036"/>
        <end position="1055"/>
    </location>
</feature>
<dbReference type="InterPro" id="IPR002464">
    <property type="entry name" value="DNA/RNA_helicase_DEAH_CS"/>
</dbReference>
<evidence type="ECO:0000313" key="11">
    <source>
        <dbReference type="EMBL" id="CUF28197.1"/>
    </source>
</evidence>
<dbReference type="InterPro" id="IPR010614">
    <property type="entry name" value="RAD3-like_helicase_DEAD"/>
</dbReference>
<evidence type="ECO:0000256" key="9">
    <source>
        <dbReference type="SAM" id="MobiDB-lite"/>
    </source>
</evidence>
<feature type="region of interest" description="Disordered" evidence="9">
    <location>
        <begin position="593"/>
        <end position="626"/>
    </location>
</feature>
<dbReference type="GO" id="GO:0003677">
    <property type="term" value="F:DNA binding"/>
    <property type="evidence" value="ECO:0007669"/>
    <property type="project" value="InterPro"/>
</dbReference>
<gene>
    <name evidence="11" type="ORF">BSAL_61015</name>
</gene>
<dbReference type="GO" id="GO:0016818">
    <property type="term" value="F:hydrolase activity, acting on acid anhydrides, in phosphorus-containing anhydrides"/>
    <property type="evidence" value="ECO:0007669"/>
    <property type="project" value="InterPro"/>
</dbReference>
<dbReference type="GO" id="GO:0005634">
    <property type="term" value="C:nucleus"/>
    <property type="evidence" value="ECO:0007669"/>
    <property type="project" value="TreeGrafter"/>
</dbReference>
<dbReference type="AlphaFoldDB" id="A0A0S4IQT3"/>
<evidence type="ECO:0000256" key="2">
    <source>
        <dbReference type="ARBA" id="ARBA00022741"/>
    </source>
</evidence>
<dbReference type="OMA" id="YPVQQEM"/>
<dbReference type="SMART" id="SM00488">
    <property type="entry name" value="DEXDc2"/>
    <property type="match status" value="1"/>
</dbReference>
<dbReference type="PROSITE" id="PS00690">
    <property type="entry name" value="DEAH_ATP_HELICASE"/>
    <property type="match status" value="1"/>
</dbReference>
<feature type="domain" description="Helicase ATP-binding" evidence="10">
    <location>
        <begin position="9"/>
        <end position="425"/>
    </location>
</feature>
<evidence type="ECO:0000313" key="12">
    <source>
        <dbReference type="Proteomes" id="UP000051952"/>
    </source>
</evidence>
<dbReference type="GO" id="GO:0006289">
    <property type="term" value="P:nucleotide-excision repair"/>
    <property type="evidence" value="ECO:0007669"/>
    <property type="project" value="TreeGrafter"/>
</dbReference>
<evidence type="ECO:0000256" key="4">
    <source>
        <dbReference type="ARBA" id="ARBA00022806"/>
    </source>
</evidence>
<evidence type="ECO:0000256" key="8">
    <source>
        <dbReference type="ARBA" id="ARBA00023235"/>
    </source>
</evidence>
<dbReference type="GO" id="GO:0003678">
    <property type="term" value="F:DNA helicase activity"/>
    <property type="evidence" value="ECO:0007669"/>
    <property type="project" value="InterPro"/>
</dbReference>
<keyword evidence="1" id="KW-0479">Metal-binding</keyword>
<keyword evidence="2" id="KW-0547">Nucleotide-binding</keyword>
<dbReference type="InterPro" id="IPR045028">
    <property type="entry name" value="DinG/Rad3-like"/>
</dbReference>
<feature type="region of interest" description="Disordered" evidence="9">
    <location>
        <begin position="100"/>
        <end position="133"/>
    </location>
</feature>
<dbReference type="PANTHER" id="PTHR11472">
    <property type="entry name" value="DNA REPAIR DEAD HELICASE RAD3/XP-D SUBFAMILY MEMBER"/>
    <property type="match status" value="1"/>
</dbReference>
<dbReference type="OrthoDB" id="272481at2759"/>
<dbReference type="SUPFAM" id="SSF52540">
    <property type="entry name" value="P-loop containing nucleoside triphosphate hydrolases"/>
    <property type="match status" value="2"/>
</dbReference>
<evidence type="ECO:0000256" key="7">
    <source>
        <dbReference type="ARBA" id="ARBA00023014"/>
    </source>
</evidence>
<evidence type="ECO:0000256" key="1">
    <source>
        <dbReference type="ARBA" id="ARBA00022723"/>
    </source>
</evidence>
<keyword evidence="6" id="KW-0408">Iron</keyword>
<keyword evidence="3" id="KW-0378">Hydrolase</keyword>
<evidence type="ECO:0000256" key="5">
    <source>
        <dbReference type="ARBA" id="ARBA00022840"/>
    </source>
</evidence>
<dbReference type="GO" id="GO:1990918">
    <property type="term" value="P:double-strand break repair involved in meiotic recombination"/>
    <property type="evidence" value="ECO:0007669"/>
    <property type="project" value="TreeGrafter"/>
</dbReference>
<reference evidence="12" key="1">
    <citation type="submission" date="2015-09" db="EMBL/GenBank/DDBJ databases">
        <authorList>
            <consortium name="Pathogen Informatics"/>
        </authorList>
    </citation>
    <scope>NUCLEOTIDE SEQUENCE [LARGE SCALE GENOMIC DNA]</scope>
    <source>
        <strain evidence="12">Lake Konstanz</strain>
    </source>
</reference>
<dbReference type="PROSITE" id="PS51193">
    <property type="entry name" value="HELICASE_ATP_BIND_2"/>
    <property type="match status" value="1"/>
</dbReference>
<evidence type="ECO:0000256" key="3">
    <source>
        <dbReference type="ARBA" id="ARBA00022801"/>
    </source>
</evidence>
<dbReference type="SMART" id="SM00491">
    <property type="entry name" value="HELICc2"/>
    <property type="match status" value="1"/>
</dbReference>
<keyword evidence="5" id="KW-0067">ATP-binding</keyword>
<dbReference type="InterPro" id="IPR006554">
    <property type="entry name" value="Helicase-like_DEXD_c2"/>
</dbReference>
<accession>A0A0S4IQT3</accession>
<keyword evidence="7" id="KW-0411">Iron-sulfur</keyword>
<evidence type="ECO:0000256" key="6">
    <source>
        <dbReference type="ARBA" id="ARBA00023004"/>
    </source>
</evidence>
<keyword evidence="4 11" id="KW-0347">Helicase</keyword>
<feature type="region of interest" description="Disordered" evidence="9">
    <location>
        <begin position="965"/>
        <end position="1055"/>
    </location>
</feature>
<protein>
    <submittedName>
        <fullName evidence="11">DEAD/DEAH box RNA helicase, putative</fullName>
    </submittedName>
</protein>